<protein>
    <submittedName>
        <fullName evidence="1">Uncharacterized protein</fullName>
    </submittedName>
</protein>
<reference evidence="1" key="1">
    <citation type="journal article" date="2021" name="bioRxiv">
        <title>Whole Genome Assembly and Annotation of Northern Wild Rice, Zizania palustris L., Supports a Whole Genome Duplication in the Zizania Genus.</title>
        <authorList>
            <person name="Haas M."/>
            <person name="Kono T."/>
            <person name="Macchietto M."/>
            <person name="Millas R."/>
            <person name="McGilp L."/>
            <person name="Shao M."/>
            <person name="Duquette J."/>
            <person name="Hirsch C.N."/>
            <person name="Kimball J."/>
        </authorList>
    </citation>
    <scope>NUCLEOTIDE SEQUENCE</scope>
    <source>
        <tissue evidence="1">Fresh leaf tissue</tissue>
    </source>
</reference>
<evidence type="ECO:0000313" key="1">
    <source>
        <dbReference type="EMBL" id="KAG8065540.1"/>
    </source>
</evidence>
<accession>A0A8J5S031</accession>
<gene>
    <name evidence="1" type="ORF">GUJ93_ZPchr0004g40165</name>
</gene>
<comment type="caution">
    <text evidence="1">The sequence shown here is derived from an EMBL/GenBank/DDBJ whole genome shotgun (WGS) entry which is preliminary data.</text>
</comment>
<evidence type="ECO:0000313" key="2">
    <source>
        <dbReference type="Proteomes" id="UP000729402"/>
    </source>
</evidence>
<dbReference type="AlphaFoldDB" id="A0A8J5S031"/>
<organism evidence="1 2">
    <name type="scientific">Zizania palustris</name>
    <name type="common">Northern wild rice</name>
    <dbReference type="NCBI Taxonomy" id="103762"/>
    <lineage>
        <taxon>Eukaryota</taxon>
        <taxon>Viridiplantae</taxon>
        <taxon>Streptophyta</taxon>
        <taxon>Embryophyta</taxon>
        <taxon>Tracheophyta</taxon>
        <taxon>Spermatophyta</taxon>
        <taxon>Magnoliopsida</taxon>
        <taxon>Liliopsida</taxon>
        <taxon>Poales</taxon>
        <taxon>Poaceae</taxon>
        <taxon>BOP clade</taxon>
        <taxon>Oryzoideae</taxon>
        <taxon>Oryzeae</taxon>
        <taxon>Zizaniinae</taxon>
        <taxon>Zizania</taxon>
    </lineage>
</organism>
<reference evidence="1" key="2">
    <citation type="submission" date="2021-02" db="EMBL/GenBank/DDBJ databases">
        <authorList>
            <person name="Kimball J.A."/>
            <person name="Haas M.W."/>
            <person name="Macchietto M."/>
            <person name="Kono T."/>
            <person name="Duquette J."/>
            <person name="Shao M."/>
        </authorList>
    </citation>
    <scope>NUCLEOTIDE SEQUENCE</scope>
    <source>
        <tissue evidence="1">Fresh leaf tissue</tissue>
    </source>
</reference>
<sequence length="98" mass="11325">MHACESQDIIDEIVDWSKLVINIDTDEDDDRDVILEEDAMYEFIGLRAKDDRREVMSKEPSVDPLPPEFEKEIVVASMEVDDNGLEDVEYMDENDPTC</sequence>
<dbReference type="EMBL" id="JAAALK010000285">
    <property type="protein sequence ID" value="KAG8065540.1"/>
    <property type="molecule type" value="Genomic_DNA"/>
</dbReference>
<keyword evidence="2" id="KW-1185">Reference proteome</keyword>
<name>A0A8J5S031_ZIZPA</name>
<proteinExistence type="predicted"/>
<dbReference type="Proteomes" id="UP000729402">
    <property type="component" value="Unassembled WGS sequence"/>
</dbReference>